<comment type="similarity">
    <text evidence="1">Belongs to the SorC transcriptional regulatory family.</text>
</comment>
<dbReference type="InterPro" id="IPR037171">
    <property type="entry name" value="NagB/RpiA_transferase-like"/>
</dbReference>
<dbReference type="InterPro" id="IPR051054">
    <property type="entry name" value="SorC_transcr_regulators"/>
</dbReference>
<reference evidence="7 8" key="1">
    <citation type="submission" date="2020-06" db="EMBL/GenBank/DDBJ databases">
        <title>Characterization of fructooligosaccharide metabolism and fructooligosaccharide-degrading enzymes in human commensal butyrate producers.</title>
        <authorList>
            <person name="Tanno H."/>
            <person name="Fujii T."/>
            <person name="Hirano K."/>
            <person name="Maeno S."/>
            <person name="Tonozuka T."/>
            <person name="Sakamoto M."/>
            <person name="Ohkuma M."/>
            <person name="Tochio T."/>
            <person name="Endo A."/>
        </authorList>
    </citation>
    <scope>NUCLEOTIDE SEQUENCE [LARGE SCALE GENOMIC DNA]</scope>
    <source>
        <strain evidence="7 8">JCM 31056</strain>
    </source>
</reference>
<proteinExistence type="inferred from homology"/>
<evidence type="ECO:0000256" key="3">
    <source>
        <dbReference type="ARBA" id="ARBA00023125"/>
    </source>
</evidence>
<name>A0ABQ1DZG0_9FIRM</name>
<evidence type="ECO:0000256" key="2">
    <source>
        <dbReference type="ARBA" id="ARBA00023015"/>
    </source>
</evidence>
<comment type="caution">
    <text evidence="7">The sequence shown here is derived from an EMBL/GenBank/DDBJ whole genome shotgun (WGS) entry which is preliminary data.</text>
</comment>
<dbReference type="RefSeq" id="WP_118479010.1">
    <property type="nucleotide sequence ID" value="NZ_BLYJ01000013.1"/>
</dbReference>
<dbReference type="Proteomes" id="UP000620147">
    <property type="component" value="Unassembled WGS sequence"/>
</dbReference>
<dbReference type="EMBL" id="BLYJ01000013">
    <property type="protein sequence ID" value="GFO88107.1"/>
    <property type="molecule type" value="Genomic_DNA"/>
</dbReference>
<dbReference type="SUPFAM" id="SSF100950">
    <property type="entry name" value="NagB/RpiA/CoA transferase-like"/>
    <property type="match status" value="1"/>
</dbReference>
<sequence>MSSRTDLLVRISELYYQQNLSQQDISKITGISRPTISRLLDEAKETGVVEIIVHSPINKNPQLSHLVRTTFGLRDAVIVAGDYEFDQSLTRCAHCAVDFLSTVLENNMSIGISWGRALEALCDVLEPTDYSDYYNVTVVQMVGCLGTGNPRVDGLELALRLSKKVHGTYSNIYAPVYVDSELVYSYLTAEPQIEATLKKAGSVDIILTGIGSLNDANGSLYKSGCYNAEERKELMRRGAVSSLLGRMFDINGNEVQLDSRYVISAPLEAMRTPAWSIGINASAEKAECTLAAVRGKYINVLVADEALARRMLEMEGVAVPE</sequence>
<gene>
    <name evidence="7" type="ORF">BUFA31_12710</name>
</gene>
<evidence type="ECO:0000259" key="6">
    <source>
        <dbReference type="Pfam" id="PF12802"/>
    </source>
</evidence>
<evidence type="ECO:0000259" key="5">
    <source>
        <dbReference type="Pfam" id="PF04198"/>
    </source>
</evidence>
<dbReference type="PANTHER" id="PTHR34294">
    <property type="entry name" value="TRANSCRIPTIONAL REGULATOR-RELATED"/>
    <property type="match status" value="1"/>
</dbReference>
<accession>A0ABQ1DZG0</accession>
<dbReference type="InterPro" id="IPR000835">
    <property type="entry name" value="HTH_MarR-typ"/>
</dbReference>
<dbReference type="SUPFAM" id="SSF47413">
    <property type="entry name" value="lambda repressor-like DNA-binding domains"/>
    <property type="match status" value="1"/>
</dbReference>
<feature type="domain" description="Sugar-binding" evidence="5">
    <location>
        <begin position="57"/>
        <end position="313"/>
    </location>
</feature>
<dbReference type="InterPro" id="IPR007324">
    <property type="entry name" value="Sugar-bd_dom_put"/>
</dbReference>
<organism evidence="7 8">
    <name type="scientific">Butyricicoccus faecihominis</name>
    <dbReference type="NCBI Taxonomy" id="1712515"/>
    <lineage>
        <taxon>Bacteria</taxon>
        <taxon>Bacillati</taxon>
        <taxon>Bacillota</taxon>
        <taxon>Clostridia</taxon>
        <taxon>Eubacteriales</taxon>
        <taxon>Butyricicoccaceae</taxon>
        <taxon>Butyricicoccus</taxon>
    </lineage>
</organism>
<keyword evidence="8" id="KW-1185">Reference proteome</keyword>
<dbReference type="Pfam" id="PF12802">
    <property type="entry name" value="MarR_2"/>
    <property type="match status" value="1"/>
</dbReference>
<keyword evidence="2" id="KW-0805">Transcription regulation</keyword>
<keyword evidence="3" id="KW-0238">DNA-binding</keyword>
<evidence type="ECO:0000313" key="8">
    <source>
        <dbReference type="Proteomes" id="UP000620147"/>
    </source>
</evidence>
<protein>
    <submittedName>
        <fullName evidence="7">Transcriptional regulator</fullName>
    </submittedName>
</protein>
<dbReference type="Gene3D" id="1.10.10.60">
    <property type="entry name" value="Homeodomain-like"/>
    <property type="match status" value="1"/>
</dbReference>
<evidence type="ECO:0000313" key="7">
    <source>
        <dbReference type="EMBL" id="GFO88107.1"/>
    </source>
</evidence>
<feature type="domain" description="HTH marR-type" evidence="6">
    <location>
        <begin position="13"/>
        <end position="51"/>
    </location>
</feature>
<dbReference type="Gene3D" id="3.40.50.1360">
    <property type="match status" value="1"/>
</dbReference>
<evidence type="ECO:0000256" key="1">
    <source>
        <dbReference type="ARBA" id="ARBA00010466"/>
    </source>
</evidence>
<dbReference type="InterPro" id="IPR010982">
    <property type="entry name" value="Lambda_DNA-bd_dom_sf"/>
</dbReference>
<dbReference type="Pfam" id="PF04198">
    <property type="entry name" value="Sugar-bind"/>
    <property type="match status" value="1"/>
</dbReference>
<evidence type="ECO:0000256" key="4">
    <source>
        <dbReference type="ARBA" id="ARBA00023163"/>
    </source>
</evidence>
<keyword evidence="4" id="KW-0804">Transcription</keyword>
<dbReference type="PANTHER" id="PTHR34294:SF1">
    <property type="entry name" value="TRANSCRIPTIONAL REGULATOR LSRR"/>
    <property type="match status" value="1"/>
</dbReference>